<reference evidence="2 4" key="2">
    <citation type="submission" date="2020-09" db="EMBL/GenBank/DDBJ databases">
        <title>Draft Genome Sequences of Oil-Oxidizing Bacteria Halomonas titanicae, Marinobacter lutaoensis, and Virgibacillus halodenitrificans Isolated from Highly Saline Environments.</title>
        <authorList>
            <person name="Grouzdev D.S."/>
            <person name="Sokolova D.S."/>
            <person name="Semenova E.M."/>
            <person name="Borzenkov I.A."/>
            <person name="Bidzhieva S.K."/>
            <person name="Poltaraus A.B."/>
            <person name="Nazina T.N."/>
        </authorList>
    </citation>
    <scope>NUCLEOTIDE SEQUENCE [LARGE SCALE GENOMIC DNA]</scope>
    <source>
        <strain evidence="2 4">VKM B-3472D</strain>
    </source>
</reference>
<gene>
    <name evidence="1" type="ORF">BME96_00365</name>
    <name evidence="2" type="ORF">IC602_18995</name>
</gene>
<dbReference type="InterPro" id="IPR020115">
    <property type="entry name" value="Fin"/>
</dbReference>
<sequence length="76" mass="8874">MAVVYKCRHCGHKIGELHQHVVDTSMLGFDQLTVKEKEEMIHYQDNGDILIQAICEDCEETLGRHPSYHELDFFIQ</sequence>
<proteinExistence type="predicted"/>
<dbReference type="EMBL" id="JACWEZ010000023">
    <property type="protein sequence ID" value="MBD1224704.1"/>
    <property type="molecule type" value="Genomic_DNA"/>
</dbReference>
<dbReference type="Proteomes" id="UP000182945">
    <property type="component" value="Chromosome"/>
</dbReference>
<dbReference type="RefSeq" id="WP_019376366.1">
    <property type="nucleotide sequence ID" value="NZ_CP017962.1"/>
</dbReference>
<evidence type="ECO:0000313" key="1">
    <source>
        <dbReference type="EMBL" id="APC46756.1"/>
    </source>
</evidence>
<organism evidence="1 3">
    <name type="scientific">Virgibacillus halodenitrificans</name>
    <name type="common">Bacillus halodenitrificans</name>
    <dbReference type="NCBI Taxonomy" id="1482"/>
    <lineage>
        <taxon>Bacteria</taxon>
        <taxon>Bacillati</taxon>
        <taxon>Bacillota</taxon>
        <taxon>Bacilli</taxon>
        <taxon>Bacillales</taxon>
        <taxon>Bacillaceae</taxon>
        <taxon>Virgibacillus</taxon>
    </lineage>
</organism>
<dbReference type="GeneID" id="71512830"/>
<name>A0AAC9ITV0_VIRHA</name>
<dbReference type="Pfam" id="PF10955">
    <property type="entry name" value="Fin"/>
    <property type="match status" value="1"/>
</dbReference>
<accession>A0AAC9ITV0</accession>
<evidence type="ECO:0000313" key="2">
    <source>
        <dbReference type="EMBL" id="MBD1224704.1"/>
    </source>
</evidence>
<evidence type="ECO:0000313" key="3">
    <source>
        <dbReference type="Proteomes" id="UP000182945"/>
    </source>
</evidence>
<protein>
    <submittedName>
        <fullName evidence="2">Anti-sigma-F factor Fin family protein</fullName>
    </submittedName>
</protein>
<keyword evidence="4" id="KW-1185">Reference proteome</keyword>
<dbReference type="AlphaFoldDB" id="A0AAC9ITV0"/>
<evidence type="ECO:0000313" key="4">
    <source>
        <dbReference type="Proteomes" id="UP000621631"/>
    </source>
</evidence>
<dbReference type="GO" id="GO:0010468">
    <property type="term" value="P:regulation of gene expression"/>
    <property type="evidence" value="ECO:0007669"/>
    <property type="project" value="InterPro"/>
</dbReference>
<reference evidence="1 3" key="1">
    <citation type="submission" date="2016-11" db="EMBL/GenBank/DDBJ databases">
        <title>Complete genome sequencing of Virgibacillus halodenitrificans PDB-F2.</title>
        <authorList>
            <person name="Sun Z."/>
            <person name="Zhou Y."/>
            <person name="Li H."/>
        </authorList>
    </citation>
    <scope>NUCLEOTIDE SEQUENCE [LARGE SCALE GENOMIC DNA]</scope>
    <source>
        <strain evidence="1 3">PDB-F2</strain>
    </source>
</reference>
<dbReference type="EMBL" id="CP017962">
    <property type="protein sequence ID" value="APC46756.1"/>
    <property type="molecule type" value="Genomic_DNA"/>
</dbReference>
<dbReference type="Proteomes" id="UP000621631">
    <property type="component" value="Unassembled WGS sequence"/>
</dbReference>
<dbReference type="KEGG" id="vhl:BME96_00365"/>